<name>A0A164PSV4_9AGAM</name>
<reference evidence="1 2" key="1">
    <citation type="journal article" date="2016" name="Mol. Biol. Evol.">
        <title>Comparative Genomics of Early-Diverging Mushroom-Forming Fungi Provides Insights into the Origins of Lignocellulose Decay Capabilities.</title>
        <authorList>
            <person name="Nagy L.G."/>
            <person name="Riley R."/>
            <person name="Tritt A."/>
            <person name="Adam C."/>
            <person name="Daum C."/>
            <person name="Floudas D."/>
            <person name="Sun H."/>
            <person name="Yadav J.S."/>
            <person name="Pangilinan J."/>
            <person name="Larsson K.H."/>
            <person name="Matsuura K."/>
            <person name="Barry K."/>
            <person name="Labutti K."/>
            <person name="Kuo R."/>
            <person name="Ohm R.A."/>
            <person name="Bhattacharya S.S."/>
            <person name="Shirouzu T."/>
            <person name="Yoshinaga Y."/>
            <person name="Martin F.M."/>
            <person name="Grigoriev I.V."/>
            <person name="Hibbett D.S."/>
        </authorList>
    </citation>
    <scope>NUCLEOTIDE SEQUENCE [LARGE SCALE GENOMIC DNA]</scope>
    <source>
        <strain evidence="1 2">HHB9708</strain>
    </source>
</reference>
<protein>
    <submittedName>
        <fullName evidence="1">Uncharacterized protein</fullName>
    </submittedName>
</protein>
<dbReference type="InterPro" id="IPR008922">
    <property type="entry name" value="Di-copper_centre_dom_sf"/>
</dbReference>
<organism evidence="1 2">
    <name type="scientific">Sistotremastrum niveocremeum HHB9708</name>
    <dbReference type="NCBI Taxonomy" id="1314777"/>
    <lineage>
        <taxon>Eukaryota</taxon>
        <taxon>Fungi</taxon>
        <taxon>Dikarya</taxon>
        <taxon>Basidiomycota</taxon>
        <taxon>Agaricomycotina</taxon>
        <taxon>Agaricomycetes</taxon>
        <taxon>Sistotremastrales</taxon>
        <taxon>Sistotremastraceae</taxon>
        <taxon>Sertulicium</taxon>
        <taxon>Sertulicium niveocremeum</taxon>
    </lineage>
</organism>
<evidence type="ECO:0000313" key="2">
    <source>
        <dbReference type="Proteomes" id="UP000076722"/>
    </source>
</evidence>
<keyword evidence="2" id="KW-1185">Reference proteome</keyword>
<dbReference type="Gene3D" id="1.10.1280.10">
    <property type="entry name" value="Di-copper center containing domain from catechol oxidase"/>
    <property type="match status" value="1"/>
</dbReference>
<sequence>MAPSAASLGTYAITGVQTGLGPEAGRTPIRQEIDTWAYDEANAIQVDLFIQALIIFQGTEPDEKLSWFRIAAIHSIAPNPWDEETKTQNDGANC</sequence>
<dbReference type="STRING" id="1314777.A0A164PSV4"/>
<dbReference type="Proteomes" id="UP000076722">
    <property type="component" value="Unassembled WGS sequence"/>
</dbReference>
<proteinExistence type="predicted"/>
<dbReference type="EMBL" id="KV419431">
    <property type="protein sequence ID" value="KZS89007.1"/>
    <property type="molecule type" value="Genomic_DNA"/>
</dbReference>
<dbReference type="SUPFAM" id="SSF48056">
    <property type="entry name" value="Di-copper centre-containing domain"/>
    <property type="match status" value="1"/>
</dbReference>
<gene>
    <name evidence="1" type="ORF">SISNIDRAFT_489664</name>
</gene>
<dbReference type="AlphaFoldDB" id="A0A164PSV4"/>
<accession>A0A164PSV4</accession>
<evidence type="ECO:0000313" key="1">
    <source>
        <dbReference type="EMBL" id="KZS89007.1"/>
    </source>
</evidence>
<dbReference type="OrthoDB" id="6132182at2759"/>